<dbReference type="SUPFAM" id="SSF51905">
    <property type="entry name" value="FAD/NAD(P)-binding domain"/>
    <property type="match status" value="1"/>
</dbReference>
<feature type="non-terminal residue" evidence="2">
    <location>
        <position position="137"/>
    </location>
</feature>
<dbReference type="AlphaFoldDB" id="A0A382WIJ7"/>
<evidence type="ECO:0000259" key="1">
    <source>
        <dbReference type="Pfam" id="PF01266"/>
    </source>
</evidence>
<gene>
    <name evidence="2" type="ORF">METZ01_LOCUS411019</name>
</gene>
<proteinExistence type="predicted"/>
<dbReference type="InterPro" id="IPR006076">
    <property type="entry name" value="FAD-dep_OxRdtase"/>
</dbReference>
<name>A0A382WIJ7_9ZZZZ</name>
<dbReference type="Pfam" id="PF01266">
    <property type="entry name" value="DAO"/>
    <property type="match status" value="1"/>
</dbReference>
<organism evidence="2">
    <name type="scientific">marine metagenome</name>
    <dbReference type="NCBI Taxonomy" id="408172"/>
    <lineage>
        <taxon>unclassified sequences</taxon>
        <taxon>metagenomes</taxon>
        <taxon>ecological metagenomes</taxon>
    </lineage>
</organism>
<dbReference type="InterPro" id="IPR036188">
    <property type="entry name" value="FAD/NAD-bd_sf"/>
</dbReference>
<evidence type="ECO:0000313" key="2">
    <source>
        <dbReference type="EMBL" id="SVD58165.1"/>
    </source>
</evidence>
<reference evidence="2" key="1">
    <citation type="submission" date="2018-05" db="EMBL/GenBank/DDBJ databases">
        <authorList>
            <person name="Lanie J.A."/>
            <person name="Ng W.-L."/>
            <person name="Kazmierczak K.M."/>
            <person name="Andrzejewski T.M."/>
            <person name="Davidsen T.M."/>
            <person name="Wayne K.J."/>
            <person name="Tettelin H."/>
            <person name="Glass J.I."/>
            <person name="Rusch D."/>
            <person name="Podicherti R."/>
            <person name="Tsui H.-C.T."/>
            <person name="Winkler M.E."/>
        </authorList>
    </citation>
    <scope>NUCLEOTIDE SEQUENCE</scope>
</reference>
<dbReference type="Gene3D" id="3.50.50.60">
    <property type="entry name" value="FAD/NAD(P)-binding domain"/>
    <property type="match status" value="1"/>
</dbReference>
<feature type="domain" description="FAD dependent oxidoreductase" evidence="1">
    <location>
        <begin position="4"/>
        <end position="55"/>
    </location>
</feature>
<accession>A0A382WIJ7</accession>
<sequence>MSKIGIVGAGIIGVCIAHFLKLNGHEVILFDKNDPGSQTSFGNAGLFASHECVTANSPHLWKNIPRMLFDKNSPVVVDWFYILKNLPWGIKFLKNCTSKKVDHIAKSLSNFSRHAILAYDEIFNEIDLMSNIIKKEP</sequence>
<dbReference type="EMBL" id="UINC01159851">
    <property type="protein sequence ID" value="SVD58165.1"/>
    <property type="molecule type" value="Genomic_DNA"/>
</dbReference>
<protein>
    <recommendedName>
        <fullName evidence="1">FAD dependent oxidoreductase domain-containing protein</fullName>
    </recommendedName>
</protein>